<keyword evidence="7" id="KW-1185">Reference proteome</keyword>
<evidence type="ECO:0000259" key="5">
    <source>
        <dbReference type="Pfam" id="PF00884"/>
    </source>
</evidence>
<evidence type="ECO:0000313" key="7">
    <source>
        <dbReference type="Proteomes" id="UP001267290"/>
    </source>
</evidence>
<dbReference type="PANTHER" id="PTHR42693:SF53">
    <property type="entry name" value="ENDO-4-O-SULFATASE"/>
    <property type="match status" value="1"/>
</dbReference>
<proteinExistence type="inferred from homology"/>
<name>A0ABU1NTQ3_9BACL</name>
<protein>
    <submittedName>
        <fullName evidence="6">Arylsulfatase A-like enzyme</fullName>
    </submittedName>
</protein>
<dbReference type="Proteomes" id="UP001267290">
    <property type="component" value="Unassembled WGS sequence"/>
</dbReference>
<dbReference type="PANTHER" id="PTHR42693">
    <property type="entry name" value="ARYLSULFATASE FAMILY MEMBER"/>
    <property type="match status" value="1"/>
</dbReference>
<evidence type="ECO:0000256" key="4">
    <source>
        <dbReference type="ARBA" id="ARBA00022837"/>
    </source>
</evidence>
<evidence type="ECO:0000313" key="6">
    <source>
        <dbReference type="EMBL" id="MDR6550844.1"/>
    </source>
</evidence>
<evidence type="ECO:0000256" key="3">
    <source>
        <dbReference type="ARBA" id="ARBA00022801"/>
    </source>
</evidence>
<reference evidence="6 7" key="1">
    <citation type="submission" date="2023-07" db="EMBL/GenBank/DDBJ databases">
        <title>Sorghum-associated microbial communities from plants grown in Nebraska, USA.</title>
        <authorList>
            <person name="Schachtman D."/>
        </authorList>
    </citation>
    <scope>NUCLEOTIDE SEQUENCE [LARGE SCALE GENOMIC DNA]</scope>
    <source>
        <strain evidence="6 7">CC258</strain>
    </source>
</reference>
<evidence type="ECO:0000256" key="2">
    <source>
        <dbReference type="ARBA" id="ARBA00022723"/>
    </source>
</evidence>
<comment type="similarity">
    <text evidence="1">Belongs to the sulfatase family.</text>
</comment>
<dbReference type="RefSeq" id="WP_310225998.1">
    <property type="nucleotide sequence ID" value="NZ_JAVDSB010000002.1"/>
</dbReference>
<dbReference type="InterPro" id="IPR017850">
    <property type="entry name" value="Alkaline_phosphatase_core_sf"/>
</dbReference>
<evidence type="ECO:0000256" key="1">
    <source>
        <dbReference type="ARBA" id="ARBA00008779"/>
    </source>
</evidence>
<dbReference type="PROSITE" id="PS00149">
    <property type="entry name" value="SULFATASE_2"/>
    <property type="match status" value="1"/>
</dbReference>
<dbReference type="EMBL" id="JAVDSB010000002">
    <property type="protein sequence ID" value="MDR6550844.1"/>
    <property type="molecule type" value="Genomic_DNA"/>
</dbReference>
<dbReference type="Pfam" id="PF00884">
    <property type="entry name" value="Sulfatase"/>
    <property type="match status" value="1"/>
</dbReference>
<organism evidence="6 7">
    <name type="scientific">Paenibacillus qinlingensis</name>
    <dbReference type="NCBI Taxonomy" id="1837343"/>
    <lineage>
        <taxon>Bacteria</taxon>
        <taxon>Bacillati</taxon>
        <taxon>Bacillota</taxon>
        <taxon>Bacilli</taxon>
        <taxon>Bacillales</taxon>
        <taxon>Paenibacillaceae</taxon>
        <taxon>Paenibacillus</taxon>
    </lineage>
</organism>
<dbReference type="InterPro" id="IPR024607">
    <property type="entry name" value="Sulfatase_CS"/>
</dbReference>
<keyword evidence="3" id="KW-0378">Hydrolase</keyword>
<dbReference type="InterPro" id="IPR000917">
    <property type="entry name" value="Sulfatase_N"/>
</dbReference>
<keyword evidence="4" id="KW-0106">Calcium</keyword>
<gene>
    <name evidence="6" type="ORF">J2736_002031</name>
</gene>
<dbReference type="InterPro" id="IPR050738">
    <property type="entry name" value="Sulfatase"/>
</dbReference>
<dbReference type="CDD" id="cd16022">
    <property type="entry name" value="sulfatase_like"/>
    <property type="match status" value="1"/>
</dbReference>
<accession>A0ABU1NTQ3</accession>
<comment type="caution">
    <text evidence="6">The sequence shown here is derived from an EMBL/GenBank/DDBJ whole genome shotgun (WGS) entry which is preliminary data.</text>
</comment>
<keyword evidence="2" id="KW-0479">Metal-binding</keyword>
<dbReference type="SUPFAM" id="SSF53649">
    <property type="entry name" value="Alkaline phosphatase-like"/>
    <property type="match status" value="1"/>
</dbReference>
<feature type="domain" description="Sulfatase N-terminal" evidence="5">
    <location>
        <begin position="5"/>
        <end position="358"/>
    </location>
</feature>
<dbReference type="Gene3D" id="3.40.720.10">
    <property type="entry name" value="Alkaline Phosphatase, subunit A"/>
    <property type="match status" value="1"/>
</dbReference>
<sequence length="490" mass="55170">MKKPPHIVLITCDQMRADLMGCAGHPIVQTPHLDLLAKRGIRFTQGYSLQPVCIPARASIMTGLEGHSLGITTYREGYELPVQDTLPGLLKDAGYQTKSVGKMHVYPERCHYGFESMRLCEEGRLFGQAHGHNHGYDDYEQWLAEQGYAGQAFAHGMSNNAITMTPWHLPDHLHPTEWIGTEACKAIKQRDWTRPLFLWASFTAPHPPLTPLLRDLYMYERDEMLAPAMGDWVHRHPSVHQENLAQWHGNSLSKKTVDQASRGFYASITHVDRQINRILGTLREAGILEETWIIFTSDHGDNMGDHGLWSKSNLLRGSANIPYIITPPPSYAFHPGNTSEAVVGLQDLLPTCLGIAGIDYSGSVDGLSLLPLVQDPTAAVRETVLGEFGPARKRAFMMTDGIWKYLWYEEDGTELLFHIASDPDELMDRTEQAKDVLADWRQQLIRRLSTRSNDPAVDKDRLMPARDAWSAVPKEQLARMAVYHSPRGLH</sequence>